<dbReference type="Proteomes" id="UP000095751">
    <property type="component" value="Unassembled WGS sequence"/>
</dbReference>
<protein>
    <submittedName>
        <fullName evidence="3">Uncharacterized protein</fullName>
    </submittedName>
</protein>
<organism evidence="3 4">
    <name type="scientific">Fragilariopsis cylindrus CCMP1102</name>
    <dbReference type="NCBI Taxonomy" id="635003"/>
    <lineage>
        <taxon>Eukaryota</taxon>
        <taxon>Sar</taxon>
        <taxon>Stramenopiles</taxon>
        <taxon>Ochrophyta</taxon>
        <taxon>Bacillariophyta</taxon>
        <taxon>Bacillariophyceae</taxon>
        <taxon>Bacillariophycidae</taxon>
        <taxon>Bacillariales</taxon>
        <taxon>Bacillariaceae</taxon>
        <taxon>Fragilariopsis</taxon>
    </lineage>
</organism>
<dbReference type="EMBL" id="KV784353">
    <property type="protein sequence ID" value="OEU22610.1"/>
    <property type="molecule type" value="Genomic_DNA"/>
</dbReference>
<evidence type="ECO:0000256" key="2">
    <source>
        <dbReference type="SAM" id="MobiDB-lite"/>
    </source>
</evidence>
<feature type="coiled-coil region" evidence="1">
    <location>
        <begin position="255"/>
        <end position="289"/>
    </location>
</feature>
<gene>
    <name evidence="3" type="ORF">FRACYDRAFT_259142</name>
</gene>
<keyword evidence="1" id="KW-0175">Coiled coil</keyword>
<dbReference type="AlphaFoldDB" id="A0A1E7FWS8"/>
<reference evidence="3 4" key="1">
    <citation type="submission" date="2016-09" db="EMBL/GenBank/DDBJ databases">
        <title>Extensive genetic diversity and differential bi-allelic expression allows diatom success in the polar Southern Ocean.</title>
        <authorList>
            <consortium name="DOE Joint Genome Institute"/>
            <person name="Mock T."/>
            <person name="Otillar R.P."/>
            <person name="Strauss J."/>
            <person name="Dupont C."/>
            <person name="Frickenhaus S."/>
            <person name="Maumus F."/>
            <person name="Mcmullan M."/>
            <person name="Sanges R."/>
            <person name="Schmutz J."/>
            <person name="Toseland A."/>
            <person name="Valas R."/>
            <person name="Veluchamy A."/>
            <person name="Ward B.J."/>
            <person name="Allen A."/>
            <person name="Barry K."/>
            <person name="Falciatore A."/>
            <person name="Ferrante M."/>
            <person name="Fortunato A.E."/>
            <person name="Gloeckner G."/>
            <person name="Gruber A."/>
            <person name="Hipkin R."/>
            <person name="Janech M."/>
            <person name="Kroth P."/>
            <person name="Leese F."/>
            <person name="Lindquist E."/>
            <person name="Lyon B.R."/>
            <person name="Martin J."/>
            <person name="Mayer C."/>
            <person name="Parker M."/>
            <person name="Quesneville H."/>
            <person name="Raymond J."/>
            <person name="Uhlig C."/>
            <person name="Valentin K.U."/>
            <person name="Worden A.Z."/>
            <person name="Armbrust E.V."/>
            <person name="Bowler C."/>
            <person name="Green B."/>
            <person name="Moulton V."/>
            <person name="Van Oosterhout C."/>
            <person name="Grigoriev I."/>
        </authorList>
    </citation>
    <scope>NUCLEOTIDE SEQUENCE [LARGE SCALE GENOMIC DNA]</scope>
    <source>
        <strain evidence="3 4">CCMP1102</strain>
    </source>
</reference>
<sequence>MSRSSFDYGEIIGSISSKKDSGDLERMRGSSIAETKRRFRERRQCSSPKRRSLSRNSTPERRQSSSPVRRFDTPSNSRPPTLDRNIRPHTPDRRTFRHLSKSPSKIRDSRVSSTPDVHNAKGIYRRALSVSPGRRKNQIDSSVSTQGLTTRVRNQLLSQQMAQKKEQDITASSVSFKEELTHVRHYQIPVIEKLNQGTIQTERNIESDQKNLVAKIQVSEELSISVETDNIGARAISQDDLLQTKKIIHAQSKYIVFYESHMKEKNKEIERLKFELKLSKKNEAKLELEVDIHDFKYSIYDDYRRLMDGQRLNGKDDKSGRTELEQSALGSGDILSKLDNLEQLYEKSKTEASSRYFALYGKYRSAISKVSLLERDGSKGKNPGPCDKTLNSSSLAPTIKNPSDTKADVESLELLKKRIKILESDNLNYILDLSELRKELEILNKLQNESNNKKDKDEFNALSLEKNALTNKIAALETEIGFTSGQIDEKTRTQRYRALEKSLNEYIAEIMGLEDKLQVKENIILRLKERDSAQRSGLDNRNSLDHVSESYNKWYERNNNGVEASTDETSKSVTGEKDHEEVSTDLMKLRSRVSKKMGEIKMEARKTNQTEEILSSSERIQMLRRRLNALAANDHSSISTEESRGTHFSEI</sequence>
<feature type="region of interest" description="Disordered" evidence="2">
    <location>
        <begin position="376"/>
        <end position="404"/>
    </location>
</feature>
<feature type="compositionally biased region" description="Polar residues" evidence="2">
    <location>
        <begin position="389"/>
        <end position="402"/>
    </location>
</feature>
<feature type="region of interest" description="Disordered" evidence="2">
    <location>
        <begin position="1"/>
        <end position="122"/>
    </location>
</feature>
<dbReference type="OrthoDB" id="10645106at2759"/>
<evidence type="ECO:0000313" key="3">
    <source>
        <dbReference type="EMBL" id="OEU22610.1"/>
    </source>
</evidence>
<dbReference type="KEGG" id="fcy:FRACYDRAFT_259142"/>
<evidence type="ECO:0000256" key="1">
    <source>
        <dbReference type="SAM" id="Coils"/>
    </source>
</evidence>
<feature type="compositionally biased region" description="Basic and acidic residues" evidence="2">
    <location>
        <begin position="84"/>
        <end position="94"/>
    </location>
</feature>
<proteinExistence type="predicted"/>
<name>A0A1E7FWS8_9STRA</name>
<keyword evidence="4" id="KW-1185">Reference proteome</keyword>
<evidence type="ECO:0000313" key="4">
    <source>
        <dbReference type="Proteomes" id="UP000095751"/>
    </source>
</evidence>
<dbReference type="InParanoid" id="A0A1E7FWS8"/>
<feature type="compositionally biased region" description="Basic and acidic residues" evidence="2">
    <location>
        <begin position="568"/>
        <end position="582"/>
    </location>
</feature>
<feature type="coiled-coil region" evidence="1">
    <location>
        <begin position="419"/>
        <end position="530"/>
    </location>
</feature>
<accession>A0A1E7FWS8</accession>
<feature type="compositionally biased region" description="Basic and acidic residues" evidence="2">
    <location>
        <begin position="17"/>
        <end position="28"/>
    </location>
</feature>
<feature type="region of interest" description="Disordered" evidence="2">
    <location>
        <begin position="558"/>
        <end position="585"/>
    </location>
</feature>